<dbReference type="Pfam" id="PF01896">
    <property type="entry name" value="DNA_primase_S"/>
    <property type="match status" value="1"/>
</dbReference>
<reference evidence="2" key="1">
    <citation type="journal article" date="2020" name="mSystems">
        <title>Genome- and Community-Level Interaction Insights into Carbon Utilization and Element Cycling Functions of Hydrothermarchaeota in Hydrothermal Sediment.</title>
        <authorList>
            <person name="Zhou Z."/>
            <person name="Liu Y."/>
            <person name="Xu W."/>
            <person name="Pan J."/>
            <person name="Luo Z.H."/>
            <person name="Li M."/>
        </authorList>
    </citation>
    <scope>NUCLEOTIDE SEQUENCE [LARGE SCALE GENOMIC DNA]</scope>
    <source>
        <strain evidence="2">SpSt-587</strain>
    </source>
</reference>
<dbReference type="GO" id="GO:0003899">
    <property type="term" value="F:DNA-directed RNA polymerase activity"/>
    <property type="evidence" value="ECO:0007669"/>
    <property type="project" value="InterPro"/>
</dbReference>
<dbReference type="Gene3D" id="3.90.920.10">
    <property type="entry name" value="DNA primase, PRIM domain"/>
    <property type="match status" value="1"/>
</dbReference>
<dbReference type="PANTHER" id="PTHR10536">
    <property type="entry name" value="DNA PRIMASE SMALL SUBUNIT"/>
    <property type="match status" value="1"/>
</dbReference>
<dbReference type="EMBL" id="DSYZ01000091">
    <property type="protein sequence ID" value="HGT83027.1"/>
    <property type="molecule type" value="Genomic_DNA"/>
</dbReference>
<dbReference type="InterPro" id="IPR002755">
    <property type="entry name" value="DNA_primase_S"/>
</dbReference>
<protein>
    <submittedName>
        <fullName evidence="2">DNA primase</fullName>
    </submittedName>
</protein>
<evidence type="ECO:0000256" key="1">
    <source>
        <dbReference type="ARBA" id="ARBA00009762"/>
    </source>
</evidence>
<comment type="caution">
    <text evidence="2">The sequence shown here is derived from an EMBL/GenBank/DDBJ whole genome shotgun (WGS) entry which is preliminary data.</text>
</comment>
<gene>
    <name evidence="2" type="ORF">ENT52_04795</name>
</gene>
<dbReference type="AlphaFoldDB" id="A0A7J3M246"/>
<organism evidence="2">
    <name type="scientific">Archaeoglobus fulgidus</name>
    <dbReference type="NCBI Taxonomy" id="2234"/>
    <lineage>
        <taxon>Archaea</taxon>
        <taxon>Methanobacteriati</taxon>
        <taxon>Methanobacteriota</taxon>
        <taxon>Archaeoglobi</taxon>
        <taxon>Archaeoglobales</taxon>
        <taxon>Archaeoglobaceae</taxon>
        <taxon>Archaeoglobus</taxon>
    </lineage>
</organism>
<evidence type="ECO:0000313" key="2">
    <source>
        <dbReference type="EMBL" id="HGT83027.1"/>
    </source>
</evidence>
<dbReference type="GO" id="GO:0006269">
    <property type="term" value="P:DNA replication, synthesis of primer"/>
    <property type="evidence" value="ECO:0007669"/>
    <property type="project" value="InterPro"/>
</dbReference>
<proteinExistence type="inferred from homology"/>
<name>A0A7J3M246_ARCFL</name>
<accession>A0A7J3M246</accession>
<dbReference type="SUPFAM" id="SSF56747">
    <property type="entry name" value="Prim-pol domain"/>
    <property type="match status" value="1"/>
</dbReference>
<comment type="similarity">
    <text evidence="1">Belongs to the eukaryotic-type primase small subunit family.</text>
</comment>
<sequence length="263" mass="31312">MRYHFPKGMRISTLEEREMFYKNEFNVEKVTDWLSWRDIRNTAFAVIVGRKTNVYRKEFEEKKDKALIIEDHRSFKDVLDYILYYLPEGVYYDRNLYRDLSLCEKCSKNCWECDNFLGQELAFDLDPENVDCPYHGSLADKVARKDTVSFCIIEFKRVRKNTVKLCKELKKEFEEIRVVFSGRGFHVHVLDADAFKFSQRERKEIAERYSDFGIDEWVTSGEMRLIRLPYSLNALVSRVCVPLSLNELTSFDPRTMAKPTFLF</sequence>